<dbReference type="Gene3D" id="2.120.10.30">
    <property type="entry name" value="TolB, C-terminal domain"/>
    <property type="match status" value="1"/>
</dbReference>
<feature type="region of interest" description="Disordered" evidence="4">
    <location>
        <begin position="212"/>
        <end position="298"/>
    </location>
</feature>
<feature type="compositionally biased region" description="Basic and acidic residues" evidence="4">
    <location>
        <begin position="464"/>
        <end position="478"/>
    </location>
</feature>
<dbReference type="AlphaFoldDB" id="A0AAN8LRJ6"/>
<gene>
    <name evidence="5" type="ORF">J4Q44_G00149870</name>
</gene>
<dbReference type="PANTHER" id="PTHR24104:SF53">
    <property type="match status" value="1"/>
</dbReference>
<evidence type="ECO:0000256" key="1">
    <source>
        <dbReference type="ARBA" id="ARBA00022737"/>
    </source>
</evidence>
<feature type="compositionally biased region" description="Basic and acidic residues" evidence="4">
    <location>
        <begin position="273"/>
        <end position="283"/>
    </location>
</feature>
<organism evidence="5 6">
    <name type="scientific">Coregonus suidteri</name>
    <dbReference type="NCBI Taxonomy" id="861788"/>
    <lineage>
        <taxon>Eukaryota</taxon>
        <taxon>Metazoa</taxon>
        <taxon>Chordata</taxon>
        <taxon>Craniata</taxon>
        <taxon>Vertebrata</taxon>
        <taxon>Euteleostomi</taxon>
        <taxon>Actinopterygii</taxon>
        <taxon>Neopterygii</taxon>
        <taxon>Teleostei</taxon>
        <taxon>Protacanthopterygii</taxon>
        <taxon>Salmoniformes</taxon>
        <taxon>Salmonidae</taxon>
        <taxon>Coregoninae</taxon>
        <taxon>Coregonus</taxon>
    </lineage>
</organism>
<accession>A0AAN8LRJ6</accession>
<dbReference type="PROSITE" id="PS51125">
    <property type="entry name" value="NHL"/>
    <property type="match status" value="3"/>
</dbReference>
<feature type="compositionally biased region" description="Polar residues" evidence="4">
    <location>
        <begin position="361"/>
        <end position="373"/>
    </location>
</feature>
<sequence>MFPSHPHSPSPLGQSDTETPEGDQLAPHSLLPCWATQALRDLARGETELRRLRERQVAETEGVSRGLERAILGARREERRLLERVEQDHRDAQRRLEQLQRENAAAARVSQALLDQRLEEVAQLRELIQRSGQGQTGPDQNLLIRGVADLLQPWEISLSLKKVSFRPSSQPKAVTFGEIRFQEQDLCLNVGGCGPEGQMCALHSGENCGNAHHGGAGKGRSTPDGGTGPGQVVTSTTGSGNLRVVRKIRLSARSDEESGEEKKSSSKRRRWPPKREPSDRESSQDEEIESPVSQPRGEDLFLAVPALLSNGDSEEDLRHRVNSLDGRLGDGVRSKRKQRTLVNVSGREPSSPPEGGRLEHSSLSPCWSLNSQDGGDRSVRQCESLRGAPSLGYRTLGSPSPKASPREPLTSYSCVDLSSRERPRSCLNASSDDHQMSPTGDSGRALSPADSLDSCYTFIVSSPRDHSRGGSLNHDPRLSKSAADLSRKTRPLVNSGRGKHVGVWRVNRSSLTSTTSIPSTLSRGHTVSVGLQALSGRRDSGVWGPVAKRQSGIIGSTSRVSRSLSMSVIDSASQEQRESGRGERGEPALMVMEEEGDLLQPQLGCLIRQFGKQGSGRADLTLPSGVHVTPQGQLFVVDCGNARVQVTDPRGNVLQQVTSTTSEGSARRCRNYFDIAVNAKGLIALSCAAERALLVFSRHGRLLQTFGGSGMGAAKDELEAPRGVTVTRLDEFLVADIRRGTLTALKLDPKTGSRLERTVVTGFHRPYLVAACLSSGLVAVSERGSETGREPCVKVLEPGWNTVRVLGVCGGMGPVLTCPWGICIDRDGDVLVVDWGRQHRVVLYPAQGVGRPIIVQGLSSPRGLALLPEGHLVVSDSMHHCIKIYQYK</sequence>
<feature type="region of interest" description="Disordered" evidence="4">
    <location>
        <begin position="464"/>
        <end position="497"/>
    </location>
</feature>
<evidence type="ECO:0000256" key="2">
    <source>
        <dbReference type="PROSITE-ProRule" id="PRU00504"/>
    </source>
</evidence>
<dbReference type="GO" id="GO:0000209">
    <property type="term" value="P:protein polyubiquitination"/>
    <property type="evidence" value="ECO:0007669"/>
    <property type="project" value="TreeGrafter"/>
</dbReference>
<keyword evidence="6" id="KW-1185">Reference proteome</keyword>
<feature type="coiled-coil region" evidence="3">
    <location>
        <begin position="35"/>
        <end position="116"/>
    </location>
</feature>
<comment type="caution">
    <text evidence="5">The sequence shown here is derived from an EMBL/GenBank/DDBJ whole genome shotgun (WGS) entry which is preliminary data.</text>
</comment>
<keyword evidence="3" id="KW-0175">Coiled coil</keyword>
<dbReference type="PANTHER" id="PTHR24104">
    <property type="entry name" value="E3 UBIQUITIN-PROTEIN LIGASE NHLRC1-RELATED"/>
    <property type="match status" value="1"/>
</dbReference>
<dbReference type="SUPFAM" id="SSF101898">
    <property type="entry name" value="NHL repeat"/>
    <property type="match status" value="1"/>
</dbReference>
<dbReference type="CDD" id="cd14961">
    <property type="entry name" value="NHL_TRIM32_like"/>
    <property type="match status" value="1"/>
</dbReference>
<evidence type="ECO:0008006" key="7">
    <source>
        <dbReference type="Google" id="ProtNLM"/>
    </source>
</evidence>
<feature type="region of interest" description="Disordered" evidence="4">
    <location>
        <begin position="1"/>
        <end position="27"/>
    </location>
</feature>
<keyword evidence="1" id="KW-0677">Repeat</keyword>
<evidence type="ECO:0000313" key="5">
    <source>
        <dbReference type="EMBL" id="KAK6315458.1"/>
    </source>
</evidence>
<dbReference type="Proteomes" id="UP001356427">
    <property type="component" value="Unassembled WGS sequence"/>
</dbReference>
<dbReference type="GO" id="GO:0061630">
    <property type="term" value="F:ubiquitin protein ligase activity"/>
    <property type="evidence" value="ECO:0007669"/>
    <property type="project" value="TreeGrafter"/>
</dbReference>
<evidence type="ECO:0000256" key="4">
    <source>
        <dbReference type="SAM" id="MobiDB-lite"/>
    </source>
</evidence>
<reference evidence="5 6" key="1">
    <citation type="submission" date="2021-04" db="EMBL/GenBank/DDBJ databases">
        <authorList>
            <person name="De Guttry C."/>
            <person name="Zahm M."/>
            <person name="Klopp C."/>
            <person name="Cabau C."/>
            <person name="Louis A."/>
            <person name="Berthelot C."/>
            <person name="Parey E."/>
            <person name="Roest Crollius H."/>
            <person name="Montfort J."/>
            <person name="Robinson-Rechavi M."/>
            <person name="Bucao C."/>
            <person name="Bouchez O."/>
            <person name="Gislard M."/>
            <person name="Lluch J."/>
            <person name="Milhes M."/>
            <person name="Lampietro C."/>
            <person name="Lopez Roques C."/>
            <person name="Donnadieu C."/>
            <person name="Braasch I."/>
            <person name="Desvignes T."/>
            <person name="Postlethwait J."/>
            <person name="Bobe J."/>
            <person name="Wedekind C."/>
            <person name="Guiguen Y."/>
        </authorList>
    </citation>
    <scope>NUCLEOTIDE SEQUENCE [LARGE SCALE GENOMIC DNA]</scope>
    <source>
        <strain evidence="5">Cs_M1</strain>
        <tissue evidence="5">Blood</tissue>
    </source>
</reference>
<feature type="compositionally biased region" description="Basic and acidic residues" evidence="4">
    <location>
        <begin position="252"/>
        <end position="264"/>
    </location>
</feature>
<feature type="region of interest" description="Disordered" evidence="4">
    <location>
        <begin position="324"/>
        <end position="448"/>
    </location>
</feature>
<dbReference type="EMBL" id="JAGTTL010000012">
    <property type="protein sequence ID" value="KAK6315458.1"/>
    <property type="molecule type" value="Genomic_DNA"/>
</dbReference>
<name>A0AAN8LRJ6_9TELE</name>
<proteinExistence type="predicted"/>
<evidence type="ECO:0000313" key="6">
    <source>
        <dbReference type="Proteomes" id="UP001356427"/>
    </source>
</evidence>
<dbReference type="InterPro" id="IPR011042">
    <property type="entry name" value="6-blade_b-propeller_TolB-like"/>
</dbReference>
<feature type="repeat" description="NHL" evidence="2">
    <location>
        <begin position="803"/>
        <end position="847"/>
    </location>
</feature>
<dbReference type="Pfam" id="PF01436">
    <property type="entry name" value="NHL"/>
    <property type="match status" value="3"/>
</dbReference>
<dbReference type="GO" id="GO:0043161">
    <property type="term" value="P:proteasome-mediated ubiquitin-dependent protein catabolic process"/>
    <property type="evidence" value="ECO:0007669"/>
    <property type="project" value="TreeGrafter"/>
</dbReference>
<feature type="repeat" description="NHL" evidence="2">
    <location>
        <begin position="858"/>
        <end position="888"/>
    </location>
</feature>
<protein>
    <recommendedName>
        <fullName evidence="7">E3 ubiquitin-protein ligase TRIM32</fullName>
    </recommendedName>
</protein>
<dbReference type="InterPro" id="IPR001258">
    <property type="entry name" value="NHL_repeat"/>
</dbReference>
<dbReference type="InterPro" id="IPR050952">
    <property type="entry name" value="TRIM-NHL_E3_ligases"/>
</dbReference>
<feature type="repeat" description="NHL" evidence="2">
    <location>
        <begin position="607"/>
        <end position="650"/>
    </location>
</feature>
<evidence type="ECO:0000256" key="3">
    <source>
        <dbReference type="SAM" id="Coils"/>
    </source>
</evidence>